<reference evidence="2 3" key="1">
    <citation type="journal article" date="2019" name="Sci. Rep.">
        <title>Orb-weaving spider Araneus ventricosus genome elucidates the spidroin gene catalogue.</title>
        <authorList>
            <person name="Kono N."/>
            <person name="Nakamura H."/>
            <person name="Ohtoshi R."/>
            <person name="Moran D.A.P."/>
            <person name="Shinohara A."/>
            <person name="Yoshida Y."/>
            <person name="Fujiwara M."/>
            <person name="Mori M."/>
            <person name="Tomita M."/>
            <person name="Arakawa K."/>
        </authorList>
    </citation>
    <scope>NUCLEOTIDE SEQUENCE [LARGE SCALE GENOMIC DNA]</scope>
</reference>
<dbReference type="Proteomes" id="UP000499080">
    <property type="component" value="Unassembled WGS sequence"/>
</dbReference>
<dbReference type="AlphaFoldDB" id="A0A4Y2KHV3"/>
<gene>
    <name evidence="2" type="ORF">AVEN_24144_1</name>
</gene>
<proteinExistence type="predicted"/>
<feature type="compositionally biased region" description="Polar residues" evidence="1">
    <location>
        <begin position="148"/>
        <end position="160"/>
    </location>
</feature>
<evidence type="ECO:0000313" key="2">
    <source>
        <dbReference type="EMBL" id="GBN01326.1"/>
    </source>
</evidence>
<comment type="caution">
    <text evidence="2">The sequence shown here is derived from an EMBL/GenBank/DDBJ whole genome shotgun (WGS) entry which is preliminary data.</text>
</comment>
<feature type="region of interest" description="Disordered" evidence="1">
    <location>
        <begin position="138"/>
        <end position="160"/>
    </location>
</feature>
<protein>
    <submittedName>
        <fullName evidence="2">Uncharacterized protein</fullName>
    </submittedName>
</protein>
<name>A0A4Y2KHV3_ARAVE</name>
<accession>A0A4Y2KHV3</accession>
<dbReference type="EMBL" id="BGPR01004607">
    <property type="protein sequence ID" value="GBN01326.1"/>
    <property type="molecule type" value="Genomic_DNA"/>
</dbReference>
<organism evidence="2 3">
    <name type="scientific">Araneus ventricosus</name>
    <name type="common">Orbweaver spider</name>
    <name type="synonym">Epeira ventricosa</name>
    <dbReference type="NCBI Taxonomy" id="182803"/>
    <lineage>
        <taxon>Eukaryota</taxon>
        <taxon>Metazoa</taxon>
        <taxon>Ecdysozoa</taxon>
        <taxon>Arthropoda</taxon>
        <taxon>Chelicerata</taxon>
        <taxon>Arachnida</taxon>
        <taxon>Araneae</taxon>
        <taxon>Araneomorphae</taxon>
        <taxon>Entelegynae</taxon>
        <taxon>Araneoidea</taxon>
        <taxon>Araneidae</taxon>
        <taxon>Araneus</taxon>
    </lineage>
</organism>
<evidence type="ECO:0000313" key="3">
    <source>
        <dbReference type="Proteomes" id="UP000499080"/>
    </source>
</evidence>
<evidence type="ECO:0000256" key="1">
    <source>
        <dbReference type="SAM" id="MobiDB-lite"/>
    </source>
</evidence>
<sequence>MTAVAIAPSTEAGVLVANHLALARQLPKEVRTTTGGGTQSPTIAIPPGEASSCLLIRQQLIRVLAVPPSGGQCESFSIDFQVNLHIMIGPRWPCGKIPAAGPESPRLETRFHRRSGVYAGLLHVKSYVIAKRSPASVTRKLGEEGMPAQTSSSSPDRGSK</sequence>
<keyword evidence="3" id="KW-1185">Reference proteome</keyword>